<evidence type="ECO:0000313" key="16">
    <source>
        <dbReference type="Proteomes" id="UP000182444"/>
    </source>
</evidence>
<dbReference type="InterPro" id="IPR008928">
    <property type="entry name" value="6-hairpin_glycosidase_sf"/>
</dbReference>
<evidence type="ECO:0000256" key="4">
    <source>
        <dbReference type="ARBA" id="ARBA00012350"/>
    </source>
</evidence>
<dbReference type="VEuPathDB" id="FungiDB:YALI0_F21857g"/>
<comment type="similarity">
    <text evidence="3 11">Belongs to the glycosyl hydrolase 76 family.</text>
</comment>
<dbReference type="EC" id="3.2.1.101" evidence="4 11"/>
<gene>
    <name evidence="15" type="ORF">B0I71DRAFT_127628</name>
    <name evidence="14" type="ORF">YALI1_F28915g</name>
</gene>
<comment type="subcellular location">
    <subcellularLocation>
        <location evidence="2">Endomembrane system</location>
    </subcellularLocation>
</comment>
<evidence type="ECO:0000256" key="12">
    <source>
        <dbReference type="SAM" id="Phobius"/>
    </source>
</evidence>
<keyword evidence="12" id="KW-1133">Transmembrane helix</keyword>
<keyword evidence="9 11" id="KW-0326">Glycosidase</keyword>
<keyword evidence="5 13" id="KW-0732">Signal</keyword>
<dbReference type="KEGG" id="yli:2908846"/>
<dbReference type="OMA" id="CERNGLC"/>
<accession>A0A1D8NPH4</accession>
<dbReference type="EMBL" id="CP017558">
    <property type="protein sequence ID" value="AOW07537.1"/>
    <property type="molecule type" value="Genomic_DNA"/>
</dbReference>
<evidence type="ECO:0000256" key="6">
    <source>
        <dbReference type="ARBA" id="ARBA00022801"/>
    </source>
</evidence>
<keyword evidence="8" id="KW-0325">Glycoprotein</keyword>
<evidence type="ECO:0000313" key="15">
    <source>
        <dbReference type="EMBL" id="RDW28305.1"/>
    </source>
</evidence>
<dbReference type="VEuPathDB" id="FungiDB:YALI1_F28915g"/>
<keyword evidence="6 11" id="KW-0378">Hydrolase</keyword>
<reference evidence="15 17" key="2">
    <citation type="submission" date="2018-07" db="EMBL/GenBank/DDBJ databases">
        <title>Draft Genome Assemblies for Five Robust Yarrowia lipolytica Strains Exhibiting High Lipid Production and Pentose Sugar Utilization and Sugar Alcohol Secretion from Undetoxified Lignocellulosic Biomass Hydrolysates.</title>
        <authorList>
            <consortium name="DOE Joint Genome Institute"/>
            <person name="Walker C."/>
            <person name="Ryu S."/>
            <person name="Na H."/>
            <person name="Zane M."/>
            <person name="LaButti K."/>
            <person name="Lipzen A."/>
            <person name="Haridas S."/>
            <person name="Barry K."/>
            <person name="Grigoriev I.V."/>
            <person name="Quarterman J."/>
            <person name="Slininger P."/>
            <person name="Dien B."/>
            <person name="Trinh C.T."/>
        </authorList>
    </citation>
    <scope>NUCLEOTIDE SEQUENCE [LARGE SCALE GENOMIC DNA]</scope>
    <source>
        <strain evidence="15 17">YB392</strain>
    </source>
</reference>
<comment type="catalytic activity">
    <reaction evidence="1 11">
        <text>Random hydrolysis of (1-&gt;6)-alpha-D-mannosidic linkages in unbranched (1-&gt;6)-mannans.</text>
        <dbReference type="EC" id="3.2.1.101"/>
    </reaction>
</comment>
<keyword evidence="10" id="KW-0961">Cell wall biogenesis/degradation</keyword>
<dbReference type="GeneID" id="2908846"/>
<keyword evidence="12" id="KW-0812">Transmembrane</keyword>
<evidence type="ECO:0000256" key="3">
    <source>
        <dbReference type="ARBA" id="ARBA00009699"/>
    </source>
</evidence>
<evidence type="ECO:0000256" key="1">
    <source>
        <dbReference type="ARBA" id="ARBA00001452"/>
    </source>
</evidence>
<dbReference type="GO" id="GO:0009272">
    <property type="term" value="P:fungal-type cell wall biogenesis"/>
    <property type="evidence" value="ECO:0007669"/>
    <property type="project" value="TreeGrafter"/>
</dbReference>
<dbReference type="SUPFAM" id="SSF48208">
    <property type="entry name" value="Six-hairpin glycosidases"/>
    <property type="match status" value="1"/>
</dbReference>
<evidence type="ECO:0000256" key="10">
    <source>
        <dbReference type="ARBA" id="ARBA00023316"/>
    </source>
</evidence>
<feature type="signal peptide" evidence="13">
    <location>
        <begin position="1"/>
        <end position="19"/>
    </location>
</feature>
<dbReference type="OrthoDB" id="4187847at2759"/>
<dbReference type="PANTHER" id="PTHR12145:SF36">
    <property type="entry name" value="MANNAN ENDO-1,6-ALPHA-MANNOSIDASE DCW1"/>
    <property type="match status" value="1"/>
</dbReference>
<feature type="chain" id="PRO_5033268911" description="Mannan endo-1,6-alpha-mannosidase" evidence="13">
    <location>
        <begin position="20"/>
        <end position="481"/>
    </location>
</feature>
<dbReference type="Gene3D" id="1.50.10.20">
    <property type="match status" value="1"/>
</dbReference>
<dbReference type="eggNOG" id="ENOG502QSWP">
    <property type="taxonomic scope" value="Eukaryota"/>
</dbReference>
<dbReference type="EMBL" id="KZ857326">
    <property type="protein sequence ID" value="RDW28305.1"/>
    <property type="molecule type" value="Genomic_DNA"/>
</dbReference>
<dbReference type="GO" id="GO:0016052">
    <property type="term" value="P:carbohydrate catabolic process"/>
    <property type="evidence" value="ECO:0007669"/>
    <property type="project" value="InterPro"/>
</dbReference>
<sequence length="481" mass="52630">MRIQLVAALCGLITTVTCALNLDLNSPVSVNNAVALVAQGMLDYYDGFRFGGTIGMFVQPYYWWHAGAAWNAMIEYWHITGNSSLNDITYEALLHQRGERFDLMVFNFSSSEGNDDQGVWGMTMMTAAERNFTAPTDEYGWLYVAQGAFNTMASRWDDICGGGLHWQIYQWNSGYSYKNAIASGALFNIGARLYRYTGNETYLEWCDKIWNWAEAVDLVTKQYEVYDGIETGSGNVPNCTNRTPYIWTYNSGIFMHGAAALYNGTLLRNGTGSEKWGQRVRGIFNTAVSPLHFFGGPEGNIMREIACQQATITCDADQRTFKGIYSSLLGQTAQLVPDLAPEIMKYLVPSAMAGARTCSGGRDGHTCSLDWLTGKYDDQYIGLGEQLSVLGAILNTQIMSSEGPLADITGGDSKGNGSAGTVFESPYANTIAAPLTIGPGDRAGAGIITAVVCIVLIGSGWWLLTDGMYKGFKIKRRDPSE</sequence>
<dbReference type="InterPro" id="IPR005198">
    <property type="entry name" value="Glyco_hydro_76"/>
</dbReference>
<dbReference type="Proteomes" id="UP000256601">
    <property type="component" value="Unassembled WGS sequence"/>
</dbReference>
<evidence type="ECO:0000256" key="5">
    <source>
        <dbReference type="ARBA" id="ARBA00022729"/>
    </source>
</evidence>
<dbReference type="GO" id="GO:0012505">
    <property type="term" value="C:endomembrane system"/>
    <property type="evidence" value="ECO:0007669"/>
    <property type="project" value="UniProtKB-SubCell"/>
</dbReference>
<dbReference type="GO" id="GO:0008496">
    <property type="term" value="F:mannan endo-1,6-alpha-mannosidase activity"/>
    <property type="evidence" value="ECO:0007669"/>
    <property type="project" value="UniProtKB-UniRule"/>
</dbReference>
<dbReference type="Pfam" id="PF03663">
    <property type="entry name" value="Glyco_hydro_76"/>
    <property type="match status" value="1"/>
</dbReference>
<dbReference type="Proteomes" id="UP000182444">
    <property type="component" value="Chromosome 1F"/>
</dbReference>
<protein>
    <recommendedName>
        <fullName evidence="4 11">Mannan endo-1,6-alpha-mannosidase</fullName>
        <ecNumber evidence="4 11">3.2.1.101</ecNumber>
    </recommendedName>
</protein>
<proteinExistence type="inferred from homology"/>
<dbReference type="InterPro" id="IPR014480">
    <property type="entry name" value="Mannan-1_6-alpha_mannosidase"/>
</dbReference>
<dbReference type="PANTHER" id="PTHR12145">
    <property type="entry name" value="MANNAN ENDO-1,6-ALPHA-MANNOSIDASE DCW1"/>
    <property type="match status" value="1"/>
</dbReference>
<dbReference type="GO" id="GO:0071555">
    <property type="term" value="P:cell wall organization"/>
    <property type="evidence" value="ECO:0007669"/>
    <property type="project" value="UniProtKB-KW"/>
</dbReference>
<evidence type="ECO:0000313" key="17">
    <source>
        <dbReference type="Proteomes" id="UP000256601"/>
    </source>
</evidence>
<organism evidence="14 16">
    <name type="scientific">Yarrowia lipolytica</name>
    <name type="common">Candida lipolytica</name>
    <dbReference type="NCBI Taxonomy" id="4952"/>
    <lineage>
        <taxon>Eukaryota</taxon>
        <taxon>Fungi</taxon>
        <taxon>Dikarya</taxon>
        <taxon>Ascomycota</taxon>
        <taxon>Saccharomycotina</taxon>
        <taxon>Dipodascomycetes</taxon>
        <taxon>Dipodascales</taxon>
        <taxon>Dipodascales incertae sedis</taxon>
        <taxon>Yarrowia</taxon>
    </lineage>
</organism>
<evidence type="ECO:0000256" key="8">
    <source>
        <dbReference type="ARBA" id="ARBA00023180"/>
    </source>
</evidence>
<keyword evidence="7 12" id="KW-0472">Membrane</keyword>
<dbReference type="GO" id="GO:0007117">
    <property type="term" value="P:budding cell bud growth"/>
    <property type="evidence" value="ECO:0007669"/>
    <property type="project" value="TreeGrafter"/>
</dbReference>
<evidence type="ECO:0000256" key="11">
    <source>
        <dbReference type="PIRNR" id="PIRNR016302"/>
    </source>
</evidence>
<dbReference type="FunFam" id="1.50.10.20:FF:000006">
    <property type="entry name" value="Mannan endo-1,6-alpha-mannosidase"/>
    <property type="match status" value="1"/>
</dbReference>
<dbReference type="RefSeq" id="XP_505725.1">
    <property type="nucleotide sequence ID" value="XM_505725.1"/>
</dbReference>
<evidence type="ECO:0000313" key="14">
    <source>
        <dbReference type="EMBL" id="AOW07537.1"/>
    </source>
</evidence>
<feature type="transmembrane region" description="Helical" evidence="12">
    <location>
        <begin position="443"/>
        <end position="464"/>
    </location>
</feature>
<evidence type="ECO:0000256" key="9">
    <source>
        <dbReference type="ARBA" id="ARBA00023295"/>
    </source>
</evidence>
<dbReference type="AlphaFoldDB" id="A0A1D8NPH4"/>
<evidence type="ECO:0000256" key="13">
    <source>
        <dbReference type="SAM" id="SignalP"/>
    </source>
</evidence>
<evidence type="ECO:0000256" key="7">
    <source>
        <dbReference type="ARBA" id="ARBA00023136"/>
    </source>
</evidence>
<reference evidence="14 16" key="1">
    <citation type="journal article" date="2016" name="PLoS ONE">
        <title>Sequence Assembly of Yarrowia lipolytica Strain W29/CLIB89 Shows Transposable Element Diversity.</title>
        <authorList>
            <person name="Magnan C."/>
            <person name="Yu J."/>
            <person name="Chang I."/>
            <person name="Jahn E."/>
            <person name="Kanomata Y."/>
            <person name="Wu J."/>
            <person name="Zeller M."/>
            <person name="Oakes M."/>
            <person name="Baldi P."/>
            <person name="Sandmeyer S."/>
        </authorList>
    </citation>
    <scope>NUCLEOTIDE SEQUENCE [LARGE SCALE GENOMIC DNA]</scope>
    <source>
        <strain evidence="14">CLIB89</strain>
        <strain evidence="16">CLIB89(W29)</strain>
    </source>
</reference>
<name>A0A1D8NPH4_YARLL</name>
<dbReference type="PIRSF" id="PIRSF016302">
    <property type="entry name" value="Man_a_manosd"/>
    <property type="match status" value="1"/>
</dbReference>
<evidence type="ECO:0000256" key="2">
    <source>
        <dbReference type="ARBA" id="ARBA00004308"/>
    </source>
</evidence>